<dbReference type="SUPFAM" id="SSF51735">
    <property type="entry name" value="NAD(P)-binding Rossmann-fold domains"/>
    <property type="match status" value="1"/>
</dbReference>
<dbReference type="EMBL" id="CAJVPZ010040962">
    <property type="protein sequence ID" value="CAG8760741.1"/>
    <property type="molecule type" value="Genomic_DNA"/>
</dbReference>
<organism evidence="4 5">
    <name type="scientific">Racocetra fulgida</name>
    <dbReference type="NCBI Taxonomy" id="60492"/>
    <lineage>
        <taxon>Eukaryota</taxon>
        <taxon>Fungi</taxon>
        <taxon>Fungi incertae sedis</taxon>
        <taxon>Mucoromycota</taxon>
        <taxon>Glomeromycotina</taxon>
        <taxon>Glomeromycetes</taxon>
        <taxon>Diversisporales</taxon>
        <taxon>Gigasporaceae</taxon>
        <taxon>Racocetra</taxon>
    </lineage>
</organism>
<keyword evidence="5" id="KW-1185">Reference proteome</keyword>
<name>A0A9N9NSV0_9GLOM</name>
<dbReference type="PANTHER" id="PTHR43618:SF2">
    <property type="entry name" value="CHAIN DEHYDROGENASE, PUTATIVE (AFU_ORTHOLOGUE AFUA_6G06930)-RELATED"/>
    <property type="match status" value="1"/>
</dbReference>
<feature type="non-terminal residue" evidence="4">
    <location>
        <position position="157"/>
    </location>
</feature>
<feature type="non-terminal residue" evidence="4">
    <location>
        <position position="1"/>
    </location>
</feature>
<evidence type="ECO:0000256" key="3">
    <source>
        <dbReference type="ARBA" id="ARBA00023002"/>
    </source>
</evidence>
<dbReference type="InterPro" id="IPR036291">
    <property type="entry name" value="NAD(P)-bd_dom_sf"/>
</dbReference>
<evidence type="ECO:0000313" key="4">
    <source>
        <dbReference type="EMBL" id="CAG8760741.1"/>
    </source>
</evidence>
<protein>
    <submittedName>
        <fullName evidence="4">19142_t:CDS:1</fullName>
    </submittedName>
</protein>
<gene>
    <name evidence="4" type="ORF">RFULGI_LOCUS14289</name>
</gene>
<dbReference type="AlphaFoldDB" id="A0A9N9NSV0"/>
<comment type="similarity">
    <text evidence="1">Belongs to the short-chain dehydrogenases/reductases (SDR) family.</text>
</comment>
<dbReference type="Proteomes" id="UP000789396">
    <property type="component" value="Unassembled WGS sequence"/>
</dbReference>
<dbReference type="Gene3D" id="3.40.50.720">
    <property type="entry name" value="NAD(P)-binding Rossmann-like Domain"/>
    <property type="match status" value="2"/>
</dbReference>
<dbReference type="PANTHER" id="PTHR43618">
    <property type="entry name" value="7-ALPHA-HYDROXYSTEROID DEHYDROGENASE"/>
    <property type="match status" value="1"/>
</dbReference>
<proteinExistence type="inferred from homology"/>
<evidence type="ECO:0000313" key="5">
    <source>
        <dbReference type="Proteomes" id="UP000789396"/>
    </source>
</evidence>
<accession>A0A9N9NSV0</accession>
<dbReference type="GO" id="GO:0016491">
    <property type="term" value="F:oxidoreductase activity"/>
    <property type="evidence" value="ECO:0007669"/>
    <property type="project" value="UniProtKB-KW"/>
</dbReference>
<dbReference type="InterPro" id="IPR052178">
    <property type="entry name" value="Sec_Metab_Biosynth_SDR"/>
</dbReference>
<evidence type="ECO:0000256" key="1">
    <source>
        <dbReference type="ARBA" id="ARBA00006484"/>
    </source>
</evidence>
<keyword evidence="3" id="KW-0560">Oxidoreductase</keyword>
<comment type="caution">
    <text evidence="4">The sequence shown here is derived from an EMBL/GenBank/DDBJ whole genome shotgun (WGS) entry which is preliminary data.</text>
</comment>
<evidence type="ECO:0000256" key="2">
    <source>
        <dbReference type="ARBA" id="ARBA00022857"/>
    </source>
</evidence>
<sequence>KLVTDFKNLGNDKLDILVNNSATGHDAGLTDFPEDAWDKIYSLNVKSNALRVYIYTSFLPLLEKASKKLVDPSRVIITGSILGIGAGELKVVQALGLCTLAYTELDDISLSEIPQGELDMAGAALYLASRASSWISGIELVVDGGTLLQFRLEDVQR</sequence>
<keyword evidence="2" id="KW-0521">NADP</keyword>
<dbReference type="OrthoDB" id="294295at2759"/>
<reference evidence="4" key="1">
    <citation type="submission" date="2021-06" db="EMBL/GenBank/DDBJ databases">
        <authorList>
            <person name="Kallberg Y."/>
            <person name="Tangrot J."/>
            <person name="Rosling A."/>
        </authorList>
    </citation>
    <scope>NUCLEOTIDE SEQUENCE</scope>
    <source>
        <strain evidence="4">IN212</strain>
    </source>
</reference>